<reference evidence="1 2" key="1">
    <citation type="journal article" date="2012" name="Genome Biol.">
        <title>Genome and low-iron response of an oceanic diatom adapted to chronic iron limitation.</title>
        <authorList>
            <person name="Lommer M."/>
            <person name="Specht M."/>
            <person name="Roy A.S."/>
            <person name="Kraemer L."/>
            <person name="Andreson R."/>
            <person name="Gutowska M.A."/>
            <person name="Wolf J."/>
            <person name="Bergner S.V."/>
            <person name="Schilhabel M.B."/>
            <person name="Klostermeier U.C."/>
            <person name="Beiko R.G."/>
            <person name="Rosenstiel P."/>
            <person name="Hippler M."/>
            <person name="Laroche J."/>
        </authorList>
    </citation>
    <scope>NUCLEOTIDE SEQUENCE [LARGE SCALE GENOMIC DNA]</scope>
    <source>
        <strain evidence="1 2">CCMP1005</strain>
    </source>
</reference>
<feature type="non-terminal residue" evidence="1">
    <location>
        <position position="1"/>
    </location>
</feature>
<dbReference type="EMBL" id="AGNL01008629">
    <property type="protein sequence ID" value="EJK70371.1"/>
    <property type="molecule type" value="Genomic_DNA"/>
</dbReference>
<keyword evidence="2" id="KW-1185">Reference proteome</keyword>
<accession>K0TAD2</accession>
<proteinExistence type="predicted"/>
<comment type="caution">
    <text evidence="1">The sequence shown here is derived from an EMBL/GenBank/DDBJ whole genome shotgun (WGS) entry which is preliminary data.</text>
</comment>
<name>K0TAD2_THAOC</name>
<dbReference type="Proteomes" id="UP000266841">
    <property type="component" value="Unassembled WGS sequence"/>
</dbReference>
<evidence type="ECO:0000313" key="2">
    <source>
        <dbReference type="Proteomes" id="UP000266841"/>
    </source>
</evidence>
<evidence type="ECO:0000313" key="1">
    <source>
        <dbReference type="EMBL" id="EJK70371.1"/>
    </source>
</evidence>
<dbReference type="AlphaFoldDB" id="K0TAD2"/>
<protein>
    <submittedName>
        <fullName evidence="1">Uncharacterized protein</fullName>
    </submittedName>
</protein>
<sequence length="32" mass="3705">ASCMWMQTALPERKCVPGTLSTAHKHFYIHFI</sequence>
<organism evidence="1 2">
    <name type="scientific">Thalassiosira oceanica</name>
    <name type="common">Marine diatom</name>
    <dbReference type="NCBI Taxonomy" id="159749"/>
    <lineage>
        <taxon>Eukaryota</taxon>
        <taxon>Sar</taxon>
        <taxon>Stramenopiles</taxon>
        <taxon>Ochrophyta</taxon>
        <taxon>Bacillariophyta</taxon>
        <taxon>Coscinodiscophyceae</taxon>
        <taxon>Thalassiosirophycidae</taxon>
        <taxon>Thalassiosirales</taxon>
        <taxon>Thalassiosiraceae</taxon>
        <taxon>Thalassiosira</taxon>
    </lineage>
</organism>
<gene>
    <name evidence="1" type="ORF">THAOC_08274</name>
</gene>